<dbReference type="PANTHER" id="PTHR35276">
    <property type="entry name" value="S-ADENOSYL-L-METHIONINE-DEPENDENT METHYLTRANSFERASES SUPERFAMILY PROTEIN"/>
    <property type="match status" value="1"/>
</dbReference>
<dbReference type="CDD" id="cd02440">
    <property type="entry name" value="AdoMet_MTases"/>
    <property type="match status" value="1"/>
</dbReference>
<dbReference type="PANTHER" id="PTHR35276:SF1">
    <property type="entry name" value="TRNA (MNM(5)S(2)U34)-METHYLTRANSFERASE, CHLOROPLASTIC"/>
    <property type="match status" value="1"/>
</dbReference>
<dbReference type="GeneID" id="93709642"/>
<comment type="caution">
    <text evidence="1">The sequence shown here is derived from an EMBL/GenBank/DDBJ whole genome shotgun (WGS) entry which is preliminary data.</text>
</comment>
<gene>
    <name evidence="1" type="ORF">SAMN02745910_00891</name>
</gene>
<dbReference type="RefSeq" id="WP_061802298.1">
    <property type="nucleotide sequence ID" value="NZ_FOXX01000001.1"/>
</dbReference>
<dbReference type="Proteomes" id="UP000182762">
    <property type="component" value="Unassembled WGS sequence"/>
</dbReference>
<keyword evidence="1" id="KW-0808">Transferase</keyword>
<dbReference type="EMBL" id="FOXX01000001">
    <property type="protein sequence ID" value="SFQ26631.1"/>
    <property type="molecule type" value="Genomic_DNA"/>
</dbReference>
<reference evidence="1 2" key="1">
    <citation type="submission" date="2016-10" db="EMBL/GenBank/DDBJ databases">
        <authorList>
            <person name="Varghese N."/>
            <person name="Submissions S."/>
        </authorList>
    </citation>
    <scope>NUCLEOTIDE SEQUENCE [LARGE SCALE GENOMIC DNA]</scope>
    <source>
        <strain evidence="1 2">DSM 13796</strain>
    </source>
</reference>
<dbReference type="Pfam" id="PF06962">
    <property type="entry name" value="rRNA_methylase"/>
    <property type="match status" value="1"/>
</dbReference>
<dbReference type="InterPro" id="IPR029063">
    <property type="entry name" value="SAM-dependent_MTases_sf"/>
</dbReference>
<dbReference type="GO" id="GO:0032259">
    <property type="term" value="P:methylation"/>
    <property type="evidence" value="ECO:0007669"/>
    <property type="project" value="UniProtKB-KW"/>
</dbReference>
<dbReference type="Gene3D" id="3.40.50.150">
    <property type="entry name" value="Vaccinia Virus protein VP39"/>
    <property type="match status" value="1"/>
</dbReference>
<keyword evidence="1" id="KW-0489">Methyltransferase</keyword>
<keyword evidence="2" id="KW-1185">Reference proteome</keyword>
<accession>A0A1I5X443</accession>
<dbReference type="InterPro" id="IPR010719">
    <property type="entry name" value="MnmM_MeTrfase"/>
</dbReference>
<name>A0A1I5X443_9BACI</name>
<proteinExistence type="predicted"/>
<organism evidence="1 2">
    <name type="scientific">Priestia endophytica DSM 13796</name>
    <dbReference type="NCBI Taxonomy" id="1121089"/>
    <lineage>
        <taxon>Bacteria</taxon>
        <taxon>Bacillati</taxon>
        <taxon>Bacillota</taxon>
        <taxon>Bacilli</taxon>
        <taxon>Bacillales</taxon>
        <taxon>Bacillaceae</taxon>
        <taxon>Priestia</taxon>
    </lineage>
</organism>
<protein>
    <submittedName>
        <fullName evidence="1">rRNA methylase</fullName>
    </submittedName>
</protein>
<evidence type="ECO:0000313" key="1">
    <source>
        <dbReference type="EMBL" id="SFQ26631.1"/>
    </source>
</evidence>
<evidence type="ECO:0000313" key="2">
    <source>
        <dbReference type="Proteomes" id="UP000182762"/>
    </source>
</evidence>
<dbReference type="SUPFAM" id="SSF53335">
    <property type="entry name" value="S-adenosyl-L-methionine-dependent methyltransferases"/>
    <property type="match status" value="1"/>
</dbReference>
<sequence length="192" mass="21456">MNIERVLTFSKTLLEKVTEDGDFAVDATAGNGHDTLFLANLVGEKGHIYSFDIQQSAIEETYNRLNQAKKIENVTLVHDGHHHFHQHLPLELKGQLSSAIFNLGYLPGGDKKIVTTPDTTIEAVKGLLQWLKKGGIIVLVVYHGHEEGAVERDALMQYVATLDQKNARVLKYEFLNQKNNPPFIIAIEKSTP</sequence>
<dbReference type="GO" id="GO:0008168">
    <property type="term" value="F:methyltransferase activity"/>
    <property type="evidence" value="ECO:0007669"/>
    <property type="project" value="UniProtKB-KW"/>
</dbReference>